<protein>
    <submittedName>
        <fullName evidence="1">Uncharacterized protein</fullName>
    </submittedName>
</protein>
<dbReference type="AlphaFoldDB" id="A0A9N8HWW1"/>
<keyword evidence="2" id="KW-1185">Reference proteome</keyword>
<dbReference type="Proteomes" id="UP001153069">
    <property type="component" value="Unassembled WGS sequence"/>
</dbReference>
<proteinExistence type="predicted"/>
<reference evidence="1" key="1">
    <citation type="submission" date="2020-06" db="EMBL/GenBank/DDBJ databases">
        <authorList>
            <consortium name="Plant Systems Biology data submission"/>
        </authorList>
    </citation>
    <scope>NUCLEOTIDE SEQUENCE</scope>
    <source>
        <strain evidence="1">D6</strain>
    </source>
</reference>
<evidence type="ECO:0000313" key="2">
    <source>
        <dbReference type="Proteomes" id="UP001153069"/>
    </source>
</evidence>
<dbReference type="EMBL" id="CAICTM010002286">
    <property type="protein sequence ID" value="CAB9528672.1"/>
    <property type="molecule type" value="Genomic_DNA"/>
</dbReference>
<accession>A0A9N8HWW1</accession>
<comment type="caution">
    <text evidence="1">The sequence shown here is derived from an EMBL/GenBank/DDBJ whole genome shotgun (WGS) entry which is preliminary data.</text>
</comment>
<organism evidence="1 2">
    <name type="scientific">Seminavis robusta</name>
    <dbReference type="NCBI Taxonomy" id="568900"/>
    <lineage>
        <taxon>Eukaryota</taxon>
        <taxon>Sar</taxon>
        <taxon>Stramenopiles</taxon>
        <taxon>Ochrophyta</taxon>
        <taxon>Bacillariophyta</taxon>
        <taxon>Bacillariophyceae</taxon>
        <taxon>Bacillariophycidae</taxon>
        <taxon>Naviculales</taxon>
        <taxon>Naviculaceae</taxon>
        <taxon>Seminavis</taxon>
    </lineage>
</organism>
<sequence>MTKLFSSCYSRFSLLVFVAGLLSATSAFTDLRNFSVLTRRSSKTKTSTELAWSLPAPLTQSLGNSKHWYQDIGSAVDRHIEYQDEEECSVWEAENECGLGAFSSRMSLLEDDTLFAHEDDQAVAQRRFGRPRPLRMAKGIWRRIRRNPH</sequence>
<name>A0A9N8HWW1_9STRA</name>
<evidence type="ECO:0000313" key="1">
    <source>
        <dbReference type="EMBL" id="CAB9528672.1"/>
    </source>
</evidence>
<gene>
    <name evidence="1" type="ORF">SEMRO_2288_G322080.1</name>
</gene>